<keyword evidence="1" id="KW-0472">Membrane</keyword>
<gene>
    <name evidence="2" type="ORF">GCM10008985_22460</name>
</gene>
<organism evidence="2 3">
    <name type="scientific">Halococcus dombrowskii</name>
    <dbReference type="NCBI Taxonomy" id="179637"/>
    <lineage>
        <taxon>Archaea</taxon>
        <taxon>Methanobacteriati</taxon>
        <taxon>Methanobacteriota</taxon>
        <taxon>Stenosarchaea group</taxon>
        <taxon>Halobacteria</taxon>
        <taxon>Halobacteriales</taxon>
        <taxon>Halococcaceae</taxon>
        <taxon>Halococcus</taxon>
    </lineage>
</organism>
<dbReference type="Proteomes" id="UP001500962">
    <property type="component" value="Unassembled WGS sequence"/>
</dbReference>
<reference evidence="2" key="2">
    <citation type="submission" date="2023-12" db="EMBL/GenBank/DDBJ databases">
        <authorList>
            <person name="Sun Q."/>
            <person name="Inoue M."/>
        </authorList>
    </citation>
    <scope>NUCLEOTIDE SEQUENCE</scope>
    <source>
        <strain evidence="2">JCM 12289</strain>
    </source>
</reference>
<sequence>MDAMSESDTMPDESGAPYLAFGALGSVALALYEYYARGNKQRGMFIGLWPPTMIGFAIYQTLQHEE</sequence>
<name>A0AAV3SH13_HALDO</name>
<proteinExistence type="predicted"/>
<dbReference type="EMBL" id="BAAADN010000032">
    <property type="protein sequence ID" value="GAA0465039.1"/>
    <property type="molecule type" value="Genomic_DNA"/>
</dbReference>
<comment type="caution">
    <text evidence="2">The sequence shown here is derived from an EMBL/GenBank/DDBJ whole genome shotgun (WGS) entry which is preliminary data.</text>
</comment>
<reference evidence="2" key="1">
    <citation type="journal article" date="2014" name="Int. J. Syst. Evol. Microbiol.">
        <title>Complete genome sequence of Corynebacterium casei LMG S-19264T (=DSM 44701T), isolated from a smear-ripened cheese.</title>
        <authorList>
            <consortium name="US DOE Joint Genome Institute (JGI-PGF)"/>
            <person name="Walter F."/>
            <person name="Albersmeier A."/>
            <person name="Kalinowski J."/>
            <person name="Ruckert C."/>
        </authorList>
    </citation>
    <scope>NUCLEOTIDE SEQUENCE</scope>
    <source>
        <strain evidence="2">JCM 12289</strain>
    </source>
</reference>
<evidence type="ECO:0000313" key="3">
    <source>
        <dbReference type="Proteomes" id="UP001500962"/>
    </source>
</evidence>
<evidence type="ECO:0000256" key="1">
    <source>
        <dbReference type="SAM" id="Phobius"/>
    </source>
</evidence>
<keyword evidence="1" id="KW-0812">Transmembrane</keyword>
<keyword evidence="1" id="KW-1133">Transmembrane helix</keyword>
<feature type="transmembrane region" description="Helical" evidence="1">
    <location>
        <begin position="15"/>
        <end position="32"/>
    </location>
</feature>
<protein>
    <submittedName>
        <fullName evidence="2">Uncharacterized protein</fullName>
    </submittedName>
</protein>
<evidence type="ECO:0000313" key="2">
    <source>
        <dbReference type="EMBL" id="GAA0465039.1"/>
    </source>
</evidence>
<dbReference type="AlphaFoldDB" id="A0AAV3SH13"/>
<accession>A0AAV3SH13</accession>
<feature type="transmembrane region" description="Helical" evidence="1">
    <location>
        <begin position="44"/>
        <end position="62"/>
    </location>
</feature>